<proteinExistence type="predicted"/>
<dbReference type="AlphaFoldDB" id="A0ABD1SLU7"/>
<dbReference type="Proteomes" id="UP001604277">
    <property type="component" value="Unassembled WGS sequence"/>
</dbReference>
<name>A0ABD1SLU7_9LAMI</name>
<reference evidence="2" key="1">
    <citation type="submission" date="2024-07" db="EMBL/GenBank/DDBJ databases">
        <title>Two chromosome-level genome assemblies of Korean endemic species Abeliophyllum distichum and Forsythia ovata (Oleaceae).</title>
        <authorList>
            <person name="Jang H."/>
        </authorList>
    </citation>
    <scope>NUCLEOTIDE SEQUENCE [LARGE SCALE GENOMIC DNA]</scope>
</reference>
<evidence type="ECO:0000313" key="1">
    <source>
        <dbReference type="EMBL" id="KAL2501701.1"/>
    </source>
</evidence>
<organism evidence="1 2">
    <name type="scientific">Forsythia ovata</name>
    <dbReference type="NCBI Taxonomy" id="205694"/>
    <lineage>
        <taxon>Eukaryota</taxon>
        <taxon>Viridiplantae</taxon>
        <taxon>Streptophyta</taxon>
        <taxon>Embryophyta</taxon>
        <taxon>Tracheophyta</taxon>
        <taxon>Spermatophyta</taxon>
        <taxon>Magnoliopsida</taxon>
        <taxon>eudicotyledons</taxon>
        <taxon>Gunneridae</taxon>
        <taxon>Pentapetalae</taxon>
        <taxon>asterids</taxon>
        <taxon>lamiids</taxon>
        <taxon>Lamiales</taxon>
        <taxon>Oleaceae</taxon>
        <taxon>Forsythieae</taxon>
        <taxon>Forsythia</taxon>
    </lineage>
</organism>
<protein>
    <submittedName>
        <fullName evidence="1">Uncharacterized protein</fullName>
    </submittedName>
</protein>
<gene>
    <name evidence="1" type="ORF">Fot_35549</name>
</gene>
<accession>A0ABD1SLU7</accession>
<sequence length="119" mass="13390">MIKSSTGKWHLKSKYYIFLSPSTSTPNAHQTHILPDMVQLLYWLAKGHKLNIGIHIFHIILYVTKRAFVKGKLLFSAPITGMCKANGVYVDGVEHTVHVTKAINKTTAKAFESQSRKIP</sequence>
<comment type="caution">
    <text evidence="1">The sequence shown here is derived from an EMBL/GenBank/DDBJ whole genome shotgun (WGS) entry which is preliminary data.</text>
</comment>
<dbReference type="EMBL" id="JBFOLJ010000010">
    <property type="protein sequence ID" value="KAL2501701.1"/>
    <property type="molecule type" value="Genomic_DNA"/>
</dbReference>
<keyword evidence="2" id="KW-1185">Reference proteome</keyword>
<evidence type="ECO:0000313" key="2">
    <source>
        <dbReference type="Proteomes" id="UP001604277"/>
    </source>
</evidence>